<reference evidence="1" key="1">
    <citation type="submission" date="2014-09" db="EMBL/GenBank/DDBJ databases">
        <authorList>
            <person name="Magalhaes I.L.F."/>
            <person name="Oliveira U."/>
            <person name="Santos F.R."/>
            <person name="Vidigal T.H.D.A."/>
            <person name="Brescovit A.D."/>
            <person name="Santos A.J."/>
        </authorList>
    </citation>
    <scope>NUCLEOTIDE SEQUENCE</scope>
    <source>
        <tissue evidence="1">Shoot tissue taken approximately 20 cm above the soil surface</tissue>
    </source>
</reference>
<proteinExistence type="predicted"/>
<dbReference type="AlphaFoldDB" id="A0A0A8YRS8"/>
<accession>A0A0A8YRS8</accession>
<protein>
    <submittedName>
        <fullName evidence="1">Uncharacterized protein</fullName>
    </submittedName>
</protein>
<reference evidence="1" key="2">
    <citation type="journal article" date="2015" name="Data Brief">
        <title>Shoot transcriptome of the giant reed, Arundo donax.</title>
        <authorList>
            <person name="Barrero R.A."/>
            <person name="Guerrero F.D."/>
            <person name="Moolhuijzen P."/>
            <person name="Goolsby J.A."/>
            <person name="Tidwell J."/>
            <person name="Bellgard S.E."/>
            <person name="Bellgard M.I."/>
        </authorList>
    </citation>
    <scope>NUCLEOTIDE SEQUENCE</scope>
    <source>
        <tissue evidence="1">Shoot tissue taken approximately 20 cm above the soil surface</tissue>
    </source>
</reference>
<organism evidence="1">
    <name type="scientific">Arundo donax</name>
    <name type="common">Giant reed</name>
    <name type="synonym">Donax arundinaceus</name>
    <dbReference type="NCBI Taxonomy" id="35708"/>
    <lineage>
        <taxon>Eukaryota</taxon>
        <taxon>Viridiplantae</taxon>
        <taxon>Streptophyta</taxon>
        <taxon>Embryophyta</taxon>
        <taxon>Tracheophyta</taxon>
        <taxon>Spermatophyta</taxon>
        <taxon>Magnoliopsida</taxon>
        <taxon>Liliopsida</taxon>
        <taxon>Poales</taxon>
        <taxon>Poaceae</taxon>
        <taxon>PACMAD clade</taxon>
        <taxon>Arundinoideae</taxon>
        <taxon>Arundineae</taxon>
        <taxon>Arundo</taxon>
    </lineage>
</organism>
<name>A0A0A8YRS8_ARUDO</name>
<dbReference type="EMBL" id="GBRH01269482">
    <property type="protein sequence ID" value="JAD28413.1"/>
    <property type="molecule type" value="Transcribed_RNA"/>
</dbReference>
<sequence>MPGGATLDDLAAARSFV</sequence>
<evidence type="ECO:0000313" key="1">
    <source>
        <dbReference type="EMBL" id="JAD28413.1"/>
    </source>
</evidence>